<feature type="compositionally biased region" description="Basic and acidic residues" evidence="1">
    <location>
        <begin position="299"/>
        <end position="313"/>
    </location>
</feature>
<dbReference type="PANTHER" id="PTHR31558">
    <property type="entry name" value="CW14 PROTEIN"/>
    <property type="match status" value="1"/>
</dbReference>
<proteinExistence type="predicted"/>
<evidence type="ECO:0000256" key="1">
    <source>
        <dbReference type="SAM" id="MobiDB-lite"/>
    </source>
</evidence>
<evidence type="ECO:0000259" key="2">
    <source>
        <dbReference type="Pfam" id="PF07059"/>
    </source>
</evidence>
<accession>A0A9W7E868</accession>
<feature type="region of interest" description="Disordered" evidence="1">
    <location>
        <begin position="1"/>
        <end position="66"/>
    </location>
</feature>
<gene>
    <name evidence="3" type="ORF">TrRE_jg12159</name>
</gene>
<dbReference type="OrthoDB" id="9970435at2759"/>
<dbReference type="InterPro" id="IPR009769">
    <property type="entry name" value="EDR2_C"/>
</dbReference>
<sequence length="749" mass="81994">MTSPTISPSVPKPSLPRVRSFSLDSSSNSPSSVGASGSDGSGLGEGGRGRERERNVISPGIGIDSADSDSVLLFSCRCLKLRSSKYLPLSIVVGTEKIERNFKEEKRRIEEKMDKMAKAIKSKLGGGKKRRDNSGERLTLETSSSFTVAEDAPTSPPTVLSPLLRSSPTSGYPAPSPPCPSSPTSLWSPRTVELRRHNGGNLQFSYAQEGKEKKSVLDLTALSGHCAITPYDHSTLPPSLYTLTVFYEDRKSGSRKAKLCFSRREEMMEFKGIIEMVTVEEWGESEEKGGRVGGGGGEEGGREEGRGGGGGERGRETVKVVALLLLFNIAGRMRWEISVLLWSFYVLGPMAPTSLDVDFVLGDATDKEDLPTEETFTPPAPALSVTRYPLIGTGGSWVPGTLSSYRVRSLGYAKNGKLKKPPTFSLYECISVDHIKSASRISDFGSRVTFPPTHGVPREARGPRGEKLYLPSFLVVNIQMSSAKPSVFNPTSDSEGYNLAFSFKLGEKAMEMLRGSVGKIPVEEDERWRNVMLVNEWFKKAGEDVGVRGRFKCIFQASNLEEVGFPKVFLGWNGKPILIRRVGDVIRSKARVSGETVTGCDDGAKEEGGDHVRSHTTGEINLKRRFRSVSEGGAMFSPISNFMHAAAPTVGPEERGEVQEVAVHDLDKAVWEGEHEYVEFDINLHLFPYLAKTTIKSLHADFFPKMITHIGFVIEGRGDNDLPEQMLGCAKLVELKKEEAIEEEVFFGG</sequence>
<name>A0A9W7E868_9STRA</name>
<dbReference type="EMBL" id="BRXZ01002717">
    <property type="protein sequence ID" value="GMH68645.1"/>
    <property type="molecule type" value="Genomic_DNA"/>
</dbReference>
<feature type="compositionally biased region" description="Low complexity" evidence="1">
    <location>
        <begin position="157"/>
        <end position="173"/>
    </location>
</feature>
<keyword evidence="4" id="KW-1185">Reference proteome</keyword>
<feature type="domain" description="Protein ENHANCED DISEASE RESISTANCE 2 C-terminal" evidence="2">
    <location>
        <begin position="674"/>
        <end position="734"/>
    </location>
</feature>
<evidence type="ECO:0000313" key="3">
    <source>
        <dbReference type="EMBL" id="GMH68645.1"/>
    </source>
</evidence>
<feature type="compositionally biased region" description="Basic residues" evidence="1">
    <location>
        <begin position="120"/>
        <end position="131"/>
    </location>
</feature>
<feature type="compositionally biased region" description="Gly residues" evidence="1">
    <location>
        <begin position="37"/>
        <end position="46"/>
    </location>
</feature>
<feature type="region of interest" description="Disordered" evidence="1">
    <location>
        <begin position="120"/>
        <end position="187"/>
    </location>
</feature>
<feature type="domain" description="Protein ENHANCED DISEASE RESISTANCE 2 C-terminal" evidence="2">
    <location>
        <begin position="397"/>
        <end position="581"/>
    </location>
</feature>
<organism evidence="3 4">
    <name type="scientific">Triparma retinervis</name>
    <dbReference type="NCBI Taxonomy" id="2557542"/>
    <lineage>
        <taxon>Eukaryota</taxon>
        <taxon>Sar</taxon>
        <taxon>Stramenopiles</taxon>
        <taxon>Ochrophyta</taxon>
        <taxon>Bolidophyceae</taxon>
        <taxon>Parmales</taxon>
        <taxon>Triparmaceae</taxon>
        <taxon>Triparma</taxon>
    </lineage>
</organism>
<dbReference type="Pfam" id="PF07059">
    <property type="entry name" value="EDR2_C"/>
    <property type="match status" value="2"/>
</dbReference>
<protein>
    <recommendedName>
        <fullName evidence="2">Protein ENHANCED DISEASE RESISTANCE 2 C-terminal domain-containing protein</fullName>
    </recommendedName>
</protein>
<reference evidence="3" key="1">
    <citation type="submission" date="2022-07" db="EMBL/GenBank/DDBJ databases">
        <title>Genome analysis of Parmales, a sister group of diatoms, reveals the evolutionary specialization of diatoms from phago-mixotrophs to photoautotrophs.</title>
        <authorList>
            <person name="Ban H."/>
            <person name="Sato S."/>
            <person name="Yoshikawa S."/>
            <person name="Kazumasa Y."/>
            <person name="Nakamura Y."/>
            <person name="Ichinomiya M."/>
            <person name="Saitoh K."/>
            <person name="Sato N."/>
            <person name="Blanc-Mathieu R."/>
            <person name="Endo H."/>
            <person name="Kuwata A."/>
            <person name="Ogata H."/>
        </authorList>
    </citation>
    <scope>NUCLEOTIDE SEQUENCE</scope>
</reference>
<dbReference type="Proteomes" id="UP001165082">
    <property type="component" value="Unassembled WGS sequence"/>
</dbReference>
<evidence type="ECO:0000313" key="4">
    <source>
        <dbReference type="Proteomes" id="UP001165082"/>
    </source>
</evidence>
<feature type="region of interest" description="Disordered" evidence="1">
    <location>
        <begin position="284"/>
        <end position="313"/>
    </location>
</feature>
<dbReference type="AlphaFoldDB" id="A0A9W7E868"/>
<comment type="caution">
    <text evidence="3">The sequence shown here is derived from an EMBL/GenBank/DDBJ whole genome shotgun (WGS) entry which is preliminary data.</text>
</comment>
<feature type="compositionally biased region" description="Low complexity" evidence="1">
    <location>
        <begin position="16"/>
        <end position="36"/>
    </location>
</feature>